<dbReference type="InterPro" id="IPR003439">
    <property type="entry name" value="ABC_transporter-like_ATP-bd"/>
</dbReference>
<dbReference type="SMART" id="SM00382">
    <property type="entry name" value="AAA"/>
    <property type="match status" value="1"/>
</dbReference>
<keyword evidence="5" id="KW-0067">ATP-binding</keyword>
<evidence type="ECO:0000259" key="10">
    <source>
        <dbReference type="PROSITE" id="PS50893"/>
    </source>
</evidence>
<dbReference type="PANTHER" id="PTHR43582">
    <property type="entry name" value="LINEARMYCIN RESISTANCE ATP-BINDING PROTEIN LNRL"/>
    <property type="match status" value="1"/>
</dbReference>
<dbReference type="Gene3D" id="3.40.50.300">
    <property type="entry name" value="P-loop containing nucleotide triphosphate hydrolases"/>
    <property type="match status" value="1"/>
</dbReference>
<feature type="domain" description="ABC transporter" evidence="10">
    <location>
        <begin position="4"/>
        <end position="234"/>
    </location>
</feature>
<dbReference type="EMBL" id="LAZR01008676">
    <property type="protein sequence ID" value="KKM77223.1"/>
    <property type="molecule type" value="Genomic_DNA"/>
</dbReference>
<accession>A0A0F9K5C3</accession>
<feature type="region of interest" description="Disordered" evidence="9">
    <location>
        <begin position="317"/>
        <end position="336"/>
    </location>
</feature>
<keyword evidence="6" id="KW-1278">Translocase</keyword>
<dbReference type="GO" id="GO:0005886">
    <property type="term" value="C:plasma membrane"/>
    <property type="evidence" value="ECO:0007669"/>
    <property type="project" value="UniProtKB-SubCell"/>
</dbReference>
<dbReference type="PROSITE" id="PS00211">
    <property type="entry name" value="ABC_TRANSPORTER_1"/>
    <property type="match status" value="1"/>
</dbReference>
<evidence type="ECO:0000313" key="11">
    <source>
        <dbReference type="EMBL" id="KKM77223.1"/>
    </source>
</evidence>
<comment type="subcellular location">
    <subcellularLocation>
        <location evidence="1">Cell membrane</location>
        <topology evidence="1">Peripheral membrane protein</topology>
        <orientation evidence="1">Cytoplasmic side</orientation>
    </subcellularLocation>
</comment>
<keyword evidence="4" id="KW-0547">Nucleotide-binding</keyword>
<reference evidence="11" key="1">
    <citation type="journal article" date="2015" name="Nature">
        <title>Complex archaea that bridge the gap between prokaryotes and eukaryotes.</title>
        <authorList>
            <person name="Spang A."/>
            <person name="Saw J.H."/>
            <person name="Jorgensen S.L."/>
            <person name="Zaremba-Niedzwiedzka K."/>
            <person name="Martijn J."/>
            <person name="Lind A.E."/>
            <person name="van Eijk R."/>
            <person name="Schleper C."/>
            <person name="Guy L."/>
            <person name="Ettema T.J."/>
        </authorList>
    </citation>
    <scope>NUCLEOTIDE SEQUENCE</scope>
</reference>
<dbReference type="PROSITE" id="PS50893">
    <property type="entry name" value="ABC_TRANSPORTER_2"/>
    <property type="match status" value="1"/>
</dbReference>
<gene>
    <name evidence="11" type="ORF">LCGC14_1372250</name>
</gene>
<organism evidence="11">
    <name type="scientific">marine sediment metagenome</name>
    <dbReference type="NCBI Taxonomy" id="412755"/>
    <lineage>
        <taxon>unclassified sequences</taxon>
        <taxon>metagenomes</taxon>
        <taxon>ecological metagenomes</taxon>
    </lineage>
</organism>
<dbReference type="InterPro" id="IPR005894">
    <property type="entry name" value="DrrA"/>
</dbReference>
<proteinExistence type="inferred from homology"/>
<dbReference type="PANTHER" id="PTHR43582:SF2">
    <property type="entry name" value="LINEARMYCIN RESISTANCE ATP-BINDING PROTEIN LNRL"/>
    <property type="match status" value="1"/>
</dbReference>
<dbReference type="GO" id="GO:1900753">
    <property type="term" value="P:doxorubicin transport"/>
    <property type="evidence" value="ECO:0007669"/>
    <property type="project" value="InterPro"/>
</dbReference>
<keyword evidence="3" id="KW-1003">Cell membrane</keyword>
<name>A0A0F9K5C3_9ZZZZ</name>
<evidence type="ECO:0000256" key="2">
    <source>
        <dbReference type="ARBA" id="ARBA00022448"/>
    </source>
</evidence>
<dbReference type="InterPro" id="IPR017871">
    <property type="entry name" value="ABC_transporter-like_CS"/>
</dbReference>
<dbReference type="GO" id="GO:0005524">
    <property type="term" value="F:ATP binding"/>
    <property type="evidence" value="ECO:0007669"/>
    <property type="project" value="UniProtKB-KW"/>
</dbReference>
<protein>
    <recommendedName>
        <fullName evidence="10">ABC transporter domain-containing protein</fullName>
    </recommendedName>
</protein>
<evidence type="ECO:0000256" key="1">
    <source>
        <dbReference type="ARBA" id="ARBA00004413"/>
    </source>
</evidence>
<sequence>MSTIEVDKLTRKFKNLVAVDHISFKVEEGELFGLLGPNGAGKSTTIRMLCTLLRPTSGEAKVAGFEIVKEAGKVREHIGLVAEKIILYDRLTARENLKFFGRLNHIPEKTISERTKKLLKLVKMEKWANSLTGTFSSGMKQRINLARALLNMPEILFLDEPTLGLDPQTTRAIRDFIKEINKEGITIILTTHIMQEADILCDIIGIIDQGKIVALDTPQNLKSAISQQGKTAFDLNISNPSAQIVSQIEQLKTVSSVSQNNDYNLKIYVKSEEAIYEIMNVIKKNRITIKNITTLAPNLEDVFLHFTGHEMRDKADEKIPLDHHRHGGFKARSRVR</sequence>
<keyword evidence="7" id="KW-0472">Membrane</keyword>
<evidence type="ECO:0000256" key="9">
    <source>
        <dbReference type="SAM" id="MobiDB-lite"/>
    </source>
</evidence>
<keyword evidence="2" id="KW-0813">Transport</keyword>
<dbReference type="AlphaFoldDB" id="A0A0F9K5C3"/>
<feature type="compositionally biased region" description="Basic residues" evidence="9">
    <location>
        <begin position="323"/>
        <end position="336"/>
    </location>
</feature>
<evidence type="ECO:0000256" key="4">
    <source>
        <dbReference type="ARBA" id="ARBA00022741"/>
    </source>
</evidence>
<dbReference type="NCBIfam" id="TIGR01188">
    <property type="entry name" value="drrA"/>
    <property type="match status" value="1"/>
</dbReference>
<comment type="similarity">
    <text evidence="8">Belongs to the ABC transporter superfamily. Drug exporter-1 (DrugE1) (TC 3.A.1.105) family.</text>
</comment>
<dbReference type="Pfam" id="PF00005">
    <property type="entry name" value="ABC_tran"/>
    <property type="match status" value="1"/>
</dbReference>
<evidence type="ECO:0000256" key="6">
    <source>
        <dbReference type="ARBA" id="ARBA00022967"/>
    </source>
</evidence>
<comment type="caution">
    <text evidence="11">The sequence shown here is derived from an EMBL/GenBank/DDBJ whole genome shotgun (WGS) entry which is preliminary data.</text>
</comment>
<dbReference type="InterPro" id="IPR003593">
    <property type="entry name" value="AAA+_ATPase"/>
</dbReference>
<dbReference type="FunFam" id="3.40.50.300:FF:000589">
    <property type="entry name" value="ABC transporter, ATP-binding subunit"/>
    <property type="match status" value="1"/>
</dbReference>
<evidence type="ECO:0000256" key="3">
    <source>
        <dbReference type="ARBA" id="ARBA00022475"/>
    </source>
</evidence>
<dbReference type="InterPro" id="IPR027417">
    <property type="entry name" value="P-loop_NTPase"/>
</dbReference>
<dbReference type="SUPFAM" id="SSF52540">
    <property type="entry name" value="P-loop containing nucleoside triphosphate hydrolases"/>
    <property type="match status" value="1"/>
</dbReference>
<evidence type="ECO:0000256" key="8">
    <source>
        <dbReference type="ARBA" id="ARBA00049985"/>
    </source>
</evidence>
<dbReference type="GO" id="GO:0043215">
    <property type="term" value="P:daunorubicin transport"/>
    <property type="evidence" value="ECO:0007669"/>
    <property type="project" value="InterPro"/>
</dbReference>
<evidence type="ECO:0000256" key="7">
    <source>
        <dbReference type="ARBA" id="ARBA00023136"/>
    </source>
</evidence>
<dbReference type="GO" id="GO:0016887">
    <property type="term" value="F:ATP hydrolysis activity"/>
    <property type="evidence" value="ECO:0007669"/>
    <property type="project" value="InterPro"/>
</dbReference>
<evidence type="ECO:0000256" key="5">
    <source>
        <dbReference type="ARBA" id="ARBA00022840"/>
    </source>
</evidence>